<gene>
    <name evidence="2" type="ORF">EBO15_18630</name>
</gene>
<sequence>MVPADCGLGTALAAGGRQVLHLHGGDEAEFRLTRPVLDRLGETLAGSGRVRVRPGGEWAAVRLDTDSDLALALALTSVALKATGTVRDAAPCGAASRTG</sequence>
<dbReference type="InterPro" id="IPR040841">
    <property type="entry name" value="Luciferase_dom"/>
</dbReference>
<keyword evidence="3" id="KW-1185">Reference proteome</keyword>
<organism evidence="2 3">
    <name type="scientific">Actinomadura harenae</name>
    <dbReference type="NCBI Taxonomy" id="2483351"/>
    <lineage>
        <taxon>Bacteria</taxon>
        <taxon>Bacillati</taxon>
        <taxon>Actinomycetota</taxon>
        <taxon>Actinomycetes</taxon>
        <taxon>Streptosporangiales</taxon>
        <taxon>Thermomonosporaceae</taxon>
        <taxon>Actinomadura</taxon>
    </lineage>
</organism>
<dbReference type="Proteomes" id="UP000282674">
    <property type="component" value="Unassembled WGS sequence"/>
</dbReference>
<evidence type="ECO:0000259" key="1">
    <source>
        <dbReference type="Pfam" id="PF17648"/>
    </source>
</evidence>
<dbReference type="EMBL" id="RFFG01000031">
    <property type="protein sequence ID" value="RMI42660.1"/>
    <property type="molecule type" value="Genomic_DNA"/>
</dbReference>
<protein>
    <recommendedName>
        <fullName evidence="1">Luciferase domain-containing protein</fullName>
    </recommendedName>
</protein>
<evidence type="ECO:0000313" key="3">
    <source>
        <dbReference type="Proteomes" id="UP000282674"/>
    </source>
</evidence>
<comment type="caution">
    <text evidence="2">The sequence shown here is derived from an EMBL/GenBank/DDBJ whole genome shotgun (WGS) entry which is preliminary data.</text>
</comment>
<reference evidence="2 3" key="1">
    <citation type="submission" date="2018-10" db="EMBL/GenBank/DDBJ databases">
        <title>Isolation from soil.</title>
        <authorList>
            <person name="Hu J."/>
        </authorList>
    </citation>
    <scope>NUCLEOTIDE SEQUENCE [LARGE SCALE GENOMIC DNA]</scope>
    <source>
        <strain evidence="2 3">NEAU-Ht49</strain>
    </source>
</reference>
<dbReference type="Pfam" id="PF17648">
    <property type="entry name" value="Luciferase"/>
    <property type="match status" value="1"/>
</dbReference>
<dbReference type="AlphaFoldDB" id="A0A3M2M0N2"/>
<feature type="domain" description="Luciferase" evidence="1">
    <location>
        <begin position="16"/>
        <end position="79"/>
    </location>
</feature>
<name>A0A3M2M0N2_9ACTN</name>
<accession>A0A3M2M0N2</accession>
<proteinExistence type="predicted"/>
<evidence type="ECO:0000313" key="2">
    <source>
        <dbReference type="EMBL" id="RMI42660.1"/>
    </source>
</evidence>